<reference evidence="1" key="1">
    <citation type="submission" date="2019-07" db="EMBL/GenBank/DDBJ databases">
        <authorList>
            <person name="Dittberner H."/>
        </authorList>
    </citation>
    <scope>NUCLEOTIDE SEQUENCE [LARGE SCALE GENOMIC DNA]</scope>
</reference>
<proteinExistence type="predicted"/>
<sequence>MRERENDKFISCSFVRCTRSVGLYDLETLFTSSSSQELPKPRQSTRPRICSRRGSSGGIYLKKRERWVFCVLHSSCTKPKKRFLQSEAGAFVVDIERLEEYLKSKKME</sequence>
<accession>A0A565B8V6</accession>
<keyword evidence="2" id="KW-1185">Reference proteome</keyword>
<comment type="caution">
    <text evidence="1">The sequence shown here is derived from an EMBL/GenBank/DDBJ whole genome shotgun (WGS) entry which is preliminary data.</text>
</comment>
<dbReference type="EMBL" id="CABITT030000003">
    <property type="protein sequence ID" value="VVA98088.1"/>
    <property type="molecule type" value="Genomic_DNA"/>
</dbReference>
<dbReference type="AlphaFoldDB" id="A0A565B8V6"/>
<dbReference type="Proteomes" id="UP000489600">
    <property type="component" value="Unassembled WGS sequence"/>
</dbReference>
<gene>
    <name evidence="1" type="ORF">ANE_LOCUS8533</name>
</gene>
<name>A0A565B8V6_9BRAS</name>
<organism evidence="1 2">
    <name type="scientific">Arabis nemorensis</name>
    <dbReference type="NCBI Taxonomy" id="586526"/>
    <lineage>
        <taxon>Eukaryota</taxon>
        <taxon>Viridiplantae</taxon>
        <taxon>Streptophyta</taxon>
        <taxon>Embryophyta</taxon>
        <taxon>Tracheophyta</taxon>
        <taxon>Spermatophyta</taxon>
        <taxon>Magnoliopsida</taxon>
        <taxon>eudicotyledons</taxon>
        <taxon>Gunneridae</taxon>
        <taxon>Pentapetalae</taxon>
        <taxon>rosids</taxon>
        <taxon>malvids</taxon>
        <taxon>Brassicales</taxon>
        <taxon>Brassicaceae</taxon>
        <taxon>Arabideae</taxon>
        <taxon>Arabis</taxon>
    </lineage>
</organism>
<protein>
    <submittedName>
        <fullName evidence="1">Uncharacterized protein</fullName>
    </submittedName>
</protein>
<evidence type="ECO:0000313" key="2">
    <source>
        <dbReference type="Proteomes" id="UP000489600"/>
    </source>
</evidence>
<evidence type="ECO:0000313" key="1">
    <source>
        <dbReference type="EMBL" id="VVA98088.1"/>
    </source>
</evidence>